<organism evidence="1 2">
    <name type="scientific">Desulfomicrobium norvegicum (strain DSM 1741 / NCIMB 8310)</name>
    <name type="common">Desulfovibrio baculatus (strain Norway 4)</name>
    <name type="synonym">Desulfovibrio desulfuricans (strain Norway 4)</name>
    <dbReference type="NCBI Taxonomy" id="52561"/>
    <lineage>
        <taxon>Bacteria</taxon>
        <taxon>Pseudomonadati</taxon>
        <taxon>Thermodesulfobacteriota</taxon>
        <taxon>Desulfovibrionia</taxon>
        <taxon>Desulfovibrionales</taxon>
        <taxon>Desulfomicrobiaceae</taxon>
        <taxon>Desulfomicrobium</taxon>
    </lineage>
</organism>
<name>A0A8G2C0R6_DESNO</name>
<evidence type="ECO:0000313" key="2">
    <source>
        <dbReference type="Proteomes" id="UP000199581"/>
    </source>
</evidence>
<comment type="caution">
    <text evidence="1">The sequence shown here is derived from an EMBL/GenBank/DDBJ whole genome shotgun (WGS) entry which is preliminary data.</text>
</comment>
<dbReference type="Proteomes" id="UP000199581">
    <property type="component" value="Unassembled WGS sequence"/>
</dbReference>
<keyword evidence="2" id="KW-1185">Reference proteome</keyword>
<reference evidence="1 2" key="1">
    <citation type="submission" date="2016-10" db="EMBL/GenBank/DDBJ databases">
        <authorList>
            <person name="Varghese N."/>
            <person name="Submissions S."/>
        </authorList>
    </citation>
    <scope>NUCLEOTIDE SEQUENCE [LARGE SCALE GENOMIC DNA]</scope>
    <source>
        <strain evidence="1 2">DSM 1741</strain>
    </source>
</reference>
<dbReference type="AlphaFoldDB" id="A0A8G2C0R6"/>
<dbReference type="OrthoDB" id="9802197at2"/>
<dbReference type="EMBL" id="FOTO01000002">
    <property type="protein sequence ID" value="SFL41070.1"/>
    <property type="molecule type" value="Genomic_DNA"/>
</dbReference>
<sequence length="524" mass="59961">MPRSLRRLSVLLLILCGLILVYFGLRLHHWGEERSWRIAVLRDDLGSSRKSSLLAKQGLPVTIPRQKQDASALIAAARKDALPLADSAMRVVAIRVADEDLHDPETGLKAHSRERGRNWERPAGVVVMQNGRELLAAPAGIRLQGNRDTRDMLHSFRLYFRNSYGQKSVPGAAFLDGSEMKIRKVVTRTEKNLIPGFVNMLAFDVARRIGSITPDYAPILLCRNGENLGLGLASEHVNRTHWERKLGHKDFAFYMLESENSVLDTARYKALRLRVDPFFGLWDYDRVSGILDMSDFMNAMTTFAFLQWQDWNQGAFLLDETEPAPRWRSVLWDADLAFAGLRANGIPANRAGWKNFRDAHGMRASVFKGMWDSSPRFREEMLWRLTWSINHRLSREWITERVDHYARLEKETGIECFDEELALSYLLERRALLMAESVADLKAPEVVACQVQSPEPVLIDGQDTPGEYEGLYFQGQKVTLEPRPDRDFSHWILDGRKILQRRLELALEHDTRIRAVFLPSQPGS</sequence>
<evidence type="ECO:0000313" key="1">
    <source>
        <dbReference type="EMBL" id="SFL41070.1"/>
    </source>
</evidence>
<evidence type="ECO:0008006" key="3">
    <source>
        <dbReference type="Google" id="ProtNLM"/>
    </source>
</evidence>
<accession>A0A8G2C0R6</accession>
<protein>
    <recommendedName>
        <fullName evidence="3">CotH protein</fullName>
    </recommendedName>
</protein>
<proteinExistence type="predicted"/>
<dbReference type="RefSeq" id="WP_092189602.1">
    <property type="nucleotide sequence ID" value="NZ_FOTO01000002.1"/>
</dbReference>
<gene>
    <name evidence="1" type="ORF">SAMN05421830_10220</name>
</gene>